<feature type="domain" description="RRM" evidence="3">
    <location>
        <begin position="86"/>
        <end position="166"/>
    </location>
</feature>
<evidence type="ECO:0000256" key="1">
    <source>
        <dbReference type="PROSITE-ProRule" id="PRU00176"/>
    </source>
</evidence>
<dbReference type="PANTHER" id="PTHR33116">
    <property type="entry name" value="REVERSE TRANSCRIPTASE ZINC-BINDING DOMAIN-CONTAINING PROTEIN-RELATED-RELATED"/>
    <property type="match status" value="1"/>
</dbReference>
<evidence type="ECO:0000313" key="4">
    <source>
        <dbReference type="EMBL" id="KAE8714200.1"/>
    </source>
</evidence>
<dbReference type="CDD" id="cd06222">
    <property type="entry name" value="RNase_H_like"/>
    <property type="match status" value="1"/>
</dbReference>
<keyword evidence="5" id="KW-1185">Reference proteome</keyword>
<reference evidence="4" key="1">
    <citation type="submission" date="2019-09" db="EMBL/GenBank/DDBJ databases">
        <title>Draft genome information of white flower Hibiscus syriacus.</title>
        <authorList>
            <person name="Kim Y.-M."/>
        </authorList>
    </citation>
    <scope>NUCLEOTIDE SEQUENCE [LARGE SCALE GENOMIC DNA]</scope>
    <source>
        <strain evidence="4">YM2019G1</strain>
    </source>
</reference>
<dbReference type="GO" id="GO:0004523">
    <property type="term" value="F:RNA-DNA hybrid ribonuclease activity"/>
    <property type="evidence" value="ECO:0007669"/>
    <property type="project" value="InterPro"/>
</dbReference>
<dbReference type="Proteomes" id="UP000436088">
    <property type="component" value="Unassembled WGS sequence"/>
</dbReference>
<dbReference type="EMBL" id="VEPZ02000872">
    <property type="protein sequence ID" value="KAE8714200.1"/>
    <property type="molecule type" value="Genomic_DNA"/>
</dbReference>
<dbReference type="InterPro" id="IPR000504">
    <property type="entry name" value="RRM_dom"/>
</dbReference>
<dbReference type="Pfam" id="PF03372">
    <property type="entry name" value="Exo_endo_phos"/>
    <property type="match status" value="1"/>
</dbReference>
<dbReference type="PANTHER" id="PTHR33116:SF75">
    <property type="entry name" value="RIBONUCLEASE H PROTEIN"/>
    <property type="match status" value="1"/>
</dbReference>
<dbReference type="InterPro" id="IPR036397">
    <property type="entry name" value="RNaseH_sf"/>
</dbReference>
<dbReference type="SUPFAM" id="SSF56219">
    <property type="entry name" value="DNase I-like"/>
    <property type="match status" value="1"/>
</dbReference>
<dbReference type="InterPro" id="IPR035979">
    <property type="entry name" value="RBD_domain_sf"/>
</dbReference>
<dbReference type="InterPro" id="IPR012337">
    <property type="entry name" value="RNaseH-like_sf"/>
</dbReference>
<feature type="region of interest" description="Disordered" evidence="2">
    <location>
        <begin position="427"/>
        <end position="462"/>
    </location>
</feature>
<gene>
    <name evidence="4" type="ORF">F3Y22_tig00110198pilonHSYRG00004</name>
</gene>
<dbReference type="SUPFAM" id="SSF54928">
    <property type="entry name" value="RNA-binding domain, RBD"/>
    <property type="match status" value="1"/>
</dbReference>
<dbReference type="Gene3D" id="3.30.420.10">
    <property type="entry name" value="Ribonuclease H-like superfamily/Ribonuclease H"/>
    <property type="match status" value="1"/>
</dbReference>
<dbReference type="SUPFAM" id="SSF53098">
    <property type="entry name" value="Ribonuclease H-like"/>
    <property type="match status" value="1"/>
</dbReference>
<organism evidence="4 5">
    <name type="scientific">Hibiscus syriacus</name>
    <name type="common">Rose of Sharon</name>
    <dbReference type="NCBI Taxonomy" id="106335"/>
    <lineage>
        <taxon>Eukaryota</taxon>
        <taxon>Viridiplantae</taxon>
        <taxon>Streptophyta</taxon>
        <taxon>Embryophyta</taxon>
        <taxon>Tracheophyta</taxon>
        <taxon>Spermatophyta</taxon>
        <taxon>Magnoliopsida</taxon>
        <taxon>eudicotyledons</taxon>
        <taxon>Gunneridae</taxon>
        <taxon>Pentapetalae</taxon>
        <taxon>rosids</taxon>
        <taxon>malvids</taxon>
        <taxon>Malvales</taxon>
        <taxon>Malvaceae</taxon>
        <taxon>Malvoideae</taxon>
        <taxon>Hibiscus</taxon>
    </lineage>
</organism>
<dbReference type="SMART" id="SM00360">
    <property type="entry name" value="RRM"/>
    <property type="match status" value="1"/>
</dbReference>
<dbReference type="Gene3D" id="3.60.10.10">
    <property type="entry name" value="Endonuclease/exonuclease/phosphatase"/>
    <property type="match status" value="1"/>
</dbReference>
<evidence type="ECO:0000259" key="3">
    <source>
        <dbReference type="PROSITE" id="PS50102"/>
    </source>
</evidence>
<dbReference type="InterPro" id="IPR036691">
    <property type="entry name" value="Endo/exonu/phosph_ase_sf"/>
</dbReference>
<dbReference type="GO" id="GO:0003723">
    <property type="term" value="F:RNA binding"/>
    <property type="evidence" value="ECO:0007669"/>
    <property type="project" value="UniProtKB-UniRule"/>
</dbReference>
<dbReference type="CDD" id="cd00590">
    <property type="entry name" value="RRM_SF"/>
    <property type="match status" value="1"/>
</dbReference>
<dbReference type="Pfam" id="PF00076">
    <property type="entry name" value="RRM_1"/>
    <property type="match status" value="1"/>
</dbReference>
<evidence type="ECO:0000313" key="5">
    <source>
        <dbReference type="Proteomes" id="UP000436088"/>
    </source>
</evidence>
<dbReference type="InterPro" id="IPR044730">
    <property type="entry name" value="RNase_H-like_dom_plant"/>
</dbReference>
<dbReference type="InterPro" id="IPR005135">
    <property type="entry name" value="Endo/exonuclease/phosphatase"/>
</dbReference>
<accession>A0A6A3BAW4</accession>
<dbReference type="Pfam" id="PF13456">
    <property type="entry name" value="RVT_3"/>
    <property type="match status" value="1"/>
</dbReference>
<dbReference type="InterPro" id="IPR002156">
    <property type="entry name" value="RNaseH_domain"/>
</dbReference>
<dbReference type="PROSITE" id="PS50102">
    <property type="entry name" value="RRM"/>
    <property type="match status" value="1"/>
</dbReference>
<protein>
    <recommendedName>
        <fullName evidence="3">RRM domain-containing protein</fullName>
    </recommendedName>
</protein>
<evidence type="ECO:0000256" key="2">
    <source>
        <dbReference type="SAM" id="MobiDB-lite"/>
    </source>
</evidence>
<keyword evidence="1" id="KW-0694">RNA-binding</keyword>
<dbReference type="InterPro" id="IPR026960">
    <property type="entry name" value="RVT-Znf"/>
</dbReference>
<dbReference type="InterPro" id="IPR012677">
    <property type="entry name" value="Nucleotide-bd_a/b_plait_sf"/>
</dbReference>
<comment type="caution">
    <text evidence="4">The sequence shown here is derived from an EMBL/GenBank/DDBJ whole genome shotgun (WGS) entry which is preliminary data.</text>
</comment>
<dbReference type="Gene3D" id="3.30.70.330">
    <property type="match status" value="1"/>
</dbReference>
<dbReference type="Pfam" id="PF13966">
    <property type="entry name" value="zf-RVT"/>
    <property type="match status" value="1"/>
</dbReference>
<feature type="compositionally biased region" description="Basic and acidic residues" evidence="2">
    <location>
        <begin position="431"/>
        <end position="446"/>
    </location>
</feature>
<proteinExistence type="predicted"/>
<sequence length="1991" mass="226241">MNRRYPELPSMKMIEFESLGFKGRVTRSNPENVLEERDPKYDAMLSQIVGRISAKPGGKLEMAGMERDSDVERVKLRGEFSSENVWTAFVDHLSKRVSRRELRELFSSHGPVVRVFIPRETRNPKYKFFTFAFVHFGNEESLRRAIAKLNGSMIDGWRISVGTARYKDARVRSVGKNTSLVMPSRSNTEDLSRFKEKGVINRSVRDTRSYKEALLSDRLKNNASDHRDRSIDGFNRRKGIKNSWEMHIPSESSSWVKRSLTGIIKHSFEFELVQKALVNEGFDVQISRWGYVWNSCVITFKSTEEMMDAWLEKNDELFFWFDRLALLLNDDGVPMAFCLVHLFGVPLLCWQNSFLERVAGKWGLVEEIHEDIVIRADLSMVKILVRVASPYDVPEEITIGSYGRSFKVKIKLGSVLEYSSVSFNKSPVGGSDDRQFGEEFSGDKVDSSLSDSMESAERSEENNRQKVDIWFDQGANTGLVGVGEEIQLPTFNKVGKGINCVLSACQDLGTNNFGEYAGLGCRFSNFSADGSIAQSSDNGQLGSPPLKIIPAGPGVKLDKFGKMDQKQFLVEFANSKEDKNGGMPLSGLRKCSRGLESNLEEKSIDYILCSGSKISRGRTLDRPNSPLTTKSEPLEKRSISFKRVYKRSRERRHWLEKDEIVVPREEESLERLNGKILDPNSVLPVSAVAEPNLEGCMGSTLERQVVDSSLDSIWEGWHLEGDSYSFNSKGLGRKEKHRAVQNLVLKRRPILLLLQETKVEKVQGQFLRRSGLNTLQGFAESPAVGSSGGLLSCWDECSFEVDNLIINRRFIAVFGKFLTSQFRCGFINVYGPSIEEEKASFFEELAVFICGLNIPLCVGGDFNVHLSEEEKVGRAPNRSSIRIFSQFLQHTGLIDLPLHGGRFTWCTNQDLPTYVRLDRFLVDVHFLEAFPDVTQYLLPRSVSDHNAVFLENEGVSWEKKPFKLFNYLMEEDGFQNLVESTVKECKSDQRKARILSILKSTKLSIKQWAGKRDHFPSVEITDLEKRIHLEEVNLQQRQGTYVWDTGSDLNNMRSELWRLYKIEEQIWFQKSRARWVEEGDRNTRFFHTCALIRRKRNSMNVLNVNGEITQDPSVIKACVKDHFFGIYNSSSTLEVEDMKMNFSKISVEQSNILEKEFTEEEIWETLQSCDSNKAPGPDDFNMGFFKKFWVVLKVDILKFFHNFYLVKDWEHGVNHTFITLIPKVANIGGLDDYRPISLVGGRQILDCSLIANEGIDFWRKKGLKGCVFKVDFRRAYDTVDCFDKWGTFSGIPMARGLRQGCSLSPLLFNLVGELLNVLLLKVVSDGLFSGLHIGRNETAFNLSHLQFADDLIISEVEEWASSIGCAVGKFPSEYLGLPLGATRNSTSLWDPVVSKFNNKLAGWKAATLSLAGRLVLIKSVLCSLPTYYLSIFKIPSPVTSKLNSIMSKFLWGGGAKKNKIHWVSWLNVCKPKEAGGLGVLNISNMNRELLGKWSWRFANDKDAVWRRMICSKYNIDPFSLLFNSKIPAQASWIWSSVANSYFKEDSFGCYFRSMFRLGVGNGQFIQFWQDKWAMDYPLKVSFPRLFAISTNQFGKLIEFGEFSSLGWIWNIQLRRSLADWEFEQWANLMAIISNFCLSKEAIDGLIWKGNETGVYSDNSCVKTCSLAQKEDYVWKKFVWKGLVPPRVEVFMWQVVLQKLPVRSELVKRGVTGITDLSCPLCNLEVESSSHLFFSCSVVWSLWNKFVQYWSLSVVFHTNAQKFLQAWEDLNPRSAIWKFIPAVVIWTVWKVRNDIVFDRGKFDHLNLFFLARVRLASWFSAKFADSVISMDSLIGDPFLGDSCFPLNKSIVTTIPWSPPPKGFVKLNVDATTNSDWNSSGVAGILRDEEGIILGSFKEATGPGPPIMMELRAIQKGLIFFDSVKGGINGRLLLESDCKLAVDWVKNGTFCPQIFVILVRNITIKLKEVEGVIRWVARTANIEADGLAKSAIG</sequence>
<name>A0A6A3BAW4_HIBSY</name>